<dbReference type="SUPFAM" id="SSF56601">
    <property type="entry name" value="beta-lactamase/transpeptidase-like"/>
    <property type="match status" value="1"/>
</dbReference>
<reference evidence="2 3" key="1">
    <citation type="submission" date="2021-01" db="EMBL/GenBank/DDBJ databases">
        <title>Carboxyliciviraga sp.nov., isolated from coastal sediments.</title>
        <authorList>
            <person name="Lu D."/>
            <person name="Zhang T."/>
        </authorList>
    </citation>
    <scope>NUCLEOTIDE SEQUENCE [LARGE SCALE GENOMIC DNA]</scope>
    <source>
        <strain evidence="2 3">N1Y132</strain>
    </source>
</reference>
<accession>A0ABS1HK91</accession>
<organism evidence="2 3">
    <name type="scientific">Carboxylicivirga marina</name>
    <dbReference type="NCBI Taxonomy" id="2800988"/>
    <lineage>
        <taxon>Bacteria</taxon>
        <taxon>Pseudomonadati</taxon>
        <taxon>Bacteroidota</taxon>
        <taxon>Bacteroidia</taxon>
        <taxon>Marinilabiliales</taxon>
        <taxon>Marinilabiliaceae</taxon>
        <taxon>Carboxylicivirga</taxon>
    </lineage>
</organism>
<dbReference type="Gene3D" id="3.40.710.10">
    <property type="entry name" value="DD-peptidase/beta-lactamase superfamily"/>
    <property type="match status" value="1"/>
</dbReference>
<keyword evidence="3" id="KW-1185">Reference proteome</keyword>
<sequence length="443" mass="49962">MKFIYKSLATIAITSTIWISTSMVNPVSESFGSDFNPQGIEMSSFQVPDFLSDNKEFEHLEKQIERFMRREMLVGASVAVAKDGKLVYAKGFGNSDKESGQAVESHHLFRIASISKLITAAGVMRLQEQGSLSLDSKVFGSDGILNDSIYLSYRDKRVEQITVRNLLEHSGGWTTRWGDQMFMPTIVARSLHKPLPVTKDDIIRFVLNKRLHFTPGQTTYYSNLGYMILGEVISKVSGMDYEKYIQTNLLYPLGIFDMRIGGSYLNERAELEVKYYEPTPTFYVSDHQGDTTEVLRTYGGNDMYALGAAGGWIASSTDLMKLLLAIDGLDTYPDYLSAESVQSMVSKDENNYGPLGWRRIRSNTWYRTGTLAGTSALMARKDDGISYVVLFNTGSWKGPALANDISRVMDRGIKPIKEWPEYNLFEMDNTWAASSRRRPQVIY</sequence>
<dbReference type="InterPro" id="IPR050491">
    <property type="entry name" value="AmpC-like"/>
</dbReference>
<dbReference type="PANTHER" id="PTHR46825:SF9">
    <property type="entry name" value="BETA-LACTAMASE-RELATED DOMAIN-CONTAINING PROTEIN"/>
    <property type="match status" value="1"/>
</dbReference>
<gene>
    <name evidence="2" type="ORF">JIV24_12185</name>
</gene>
<proteinExistence type="predicted"/>
<evidence type="ECO:0000313" key="2">
    <source>
        <dbReference type="EMBL" id="MBK3518094.1"/>
    </source>
</evidence>
<protein>
    <submittedName>
        <fullName evidence="2">Beta-lactamase family protein</fullName>
    </submittedName>
</protein>
<dbReference type="PANTHER" id="PTHR46825">
    <property type="entry name" value="D-ALANYL-D-ALANINE-CARBOXYPEPTIDASE/ENDOPEPTIDASE AMPH"/>
    <property type="match status" value="1"/>
</dbReference>
<dbReference type="RefSeq" id="WP_200465322.1">
    <property type="nucleotide sequence ID" value="NZ_JAENRR010000027.1"/>
</dbReference>
<dbReference type="EMBL" id="JAENRR010000027">
    <property type="protein sequence ID" value="MBK3518094.1"/>
    <property type="molecule type" value="Genomic_DNA"/>
</dbReference>
<evidence type="ECO:0000259" key="1">
    <source>
        <dbReference type="Pfam" id="PF00144"/>
    </source>
</evidence>
<name>A0ABS1HK91_9BACT</name>
<dbReference type="Pfam" id="PF00144">
    <property type="entry name" value="Beta-lactamase"/>
    <property type="match status" value="1"/>
</dbReference>
<dbReference type="Proteomes" id="UP000605676">
    <property type="component" value="Unassembled WGS sequence"/>
</dbReference>
<dbReference type="InterPro" id="IPR001466">
    <property type="entry name" value="Beta-lactam-related"/>
</dbReference>
<dbReference type="InterPro" id="IPR012338">
    <property type="entry name" value="Beta-lactam/transpept-like"/>
</dbReference>
<evidence type="ECO:0000313" key="3">
    <source>
        <dbReference type="Proteomes" id="UP000605676"/>
    </source>
</evidence>
<feature type="domain" description="Beta-lactamase-related" evidence="1">
    <location>
        <begin position="61"/>
        <end position="400"/>
    </location>
</feature>
<comment type="caution">
    <text evidence="2">The sequence shown here is derived from an EMBL/GenBank/DDBJ whole genome shotgun (WGS) entry which is preliminary data.</text>
</comment>